<evidence type="ECO:0000313" key="4">
    <source>
        <dbReference type="EMBL" id="GMM47792.1"/>
    </source>
</evidence>
<feature type="compositionally biased region" description="Basic and acidic residues" evidence="3">
    <location>
        <begin position="782"/>
        <end position="791"/>
    </location>
</feature>
<reference evidence="4 5" key="1">
    <citation type="journal article" date="2023" name="Elife">
        <title>Identification of key yeast species and microbe-microbe interactions impacting larval growth of Drosophila in the wild.</title>
        <authorList>
            <person name="Mure A."/>
            <person name="Sugiura Y."/>
            <person name="Maeda R."/>
            <person name="Honda K."/>
            <person name="Sakurai N."/>
            <person name="Takahashi Y."/>
            <person name="Watada M."/>
            <person name="Katoh T."/>
            <person name="Gotoh A."/>
            <person name="Gotoh Y."/>
            <person name="Taniguchi I."/>
            <person name="Nakamura K."/>
            <person name="Hayashi T."/>
            <person name="Katayama T."/>
            <person name="Uemura T."/>
            <person name="Hattori Y."/>
        </authorList>
    </citation>
    <scope>NUCLEOTIDE SEQUENCE [LARGE SCALE GENOMIC DNA]</scope>
    <source>
        <strain evidence="4 5">PK-24</strain>
    </source>
</reference>
<organism evidence="4 5">
    <name type="scientific">Pichia kluyveri</name>
    <name type="common">Yeast</name>
    <dbReference type="NCBI Taxonomy" id="36015"/>
    <lineage>
        <taxon>Eukaryota</taxon>
        <taxon>Fungi</taxon>
        <taxon>Dikarya</taxon>
        <taxon>Ascomycota</taxon>
        <taxon>Saccharomycotina</taxon>
        <taxon>Pichiomycetes</taxon>
        <taxon>Pichiales</taxon>
        <taxon>Pichiaceae</taxon>
        <taxon>Pichia</taxon>
    </lineage>
</organism>
<feature type="compositionally biased region" description="Acidic residues" evidence="3">
    <location>
        <begin position="818"/>
        <end position="840"/>
    </location>
</feature>
<dbReference type="AlphaFoldDB" id="A0AAV5R9G1"/>
<keyword evidence="2" id="KW-0539">Nucleus</keyword>
<sequence>MPVSKDHYYRLASNLPNERISAASALISELSSANSIDDYSYALKRLISGLASNNDSARLGFSMCLTELLSLLSNNEIYPYNASQFLQSLNSSLDSSIKNKQKGKNLRCYLFGKLFGLQSLINSNLLGKDDIDLHISIINQLFEIALAKSWIREIAIVTIIKFIQSYNLISNDSIIPLIISKLASNNLLISMDSVLLYINIPSNLRKLMTEKANIDSSIIRWKNDDPLTKGNLPLLKDALQDRIIDNNSNDDENENNNKDNKIQKGSWTAQLHYVWVPLLNELIENELSLNDETTHISKKQKNSSKKSKNNNNNNNNQLTLSTFWPTFDSTFFSNSSSSERKHTGLQILELIIKLPSFIPQFYLIIFSENLTRCFINHLSKNDRMLHTLSIKISQSIIKSLELKPLNRLYLIKALTKQCLLFDKLSKSKIIKSSLSNLNNGIDKVDMDTINDKIEEFEKITNWLINDASDELKSSNNLLNDIQTFILDSLLNLIRGNKRFINSIVNSNDKTLILPLVSSIKSILEYLTNIIFIKDSSNVYNESIIKLSNERLQSILSDLMDICKTQIDWSGMIVTKLNTYNDEELLNKLDSENNELIEIKSNSLKIWEKINNSVQNNECKSINLNKCLVMLFSIALLELYSGESESFSILSDLTNMYEDIENSESDESDDNVLNTLVDLLLSYLTQKSSLKKRIGNNIWECIVHEIKQEQLDRLFDVLLTKENKKGMEELFNQEVDGYDEEGDEEDDEKKLSEDSEEEDDDEDEEEEEEEDNDGEESDEESDENSKIEEVEKSATSALAKALNVAESSADDTNKNVDASSDDDEDDDDDHDDDHDDDEGMESDSSVESMSDEQMMAIDNQLSAIFQQRQNSLNELKSSSKNGNERKLEAKEARDLMSLCKLRILDLLEIYVNINSTNFEVISIALTNLDLMNLTLDIKVGEKAHKLIKKICKHPFSIGENDDEETDKEIEIDHLIDLIRQVLERASKSKFNALNNACSQVSIYIIRSILNKIDDDDEKYEDYLTKITNVYQTEMVKWAISKNNKISSTLFIDLINWLNSKRINKQ</sequence>
<keyword evidence="5" id="KW-1185">Reference proteome</keyword>
<gene>
    <name evidence="4" type="ORF">DAPK24_043900</name>
</gene>
<evidence type="ECO:0000313" key="5">
    <source>
        <dbReference type="Proteomes" id="UP001378960"/>
    </source>
</evidence>
<dbReference type="EMBL" id="BTGB01000009">
    <property type="protein sequence ID" value="GMM47792.1"/>
    <property type="molecule type" value="Genomic_DNA"/>
</dbReference>
<evidence type="ECO:0000256" key="1">
    <source>
        <dbReference type="ARBA" id="ARBA00004123"/>
    </source>
</evidence>
<feature type="compositionally biased region" description="Basic residues" evidence="3">
    <location>
        <begin position="296"/>
        <end position="308"/>
    </location>
</feature>
<dbReference type="Proteomes" id="UP001378960">
    <property type="component" value="Unassembled WGS sequence"/>
</dbReference>
<proteinExistence type="predicted"/>
<name>A0AAV5R9G1_PICKL</name>
<dbReference type="PANTHER" id="PTHR13213">
    <property type="entry name" value="MYB-BINDING PROTEIN 1A FAMILY MEMBER"/>
    <property type="match status" value="1"/>
</dbReference>
<accession>A0AAV5R9G1</accession>
<protein>
    <submittedName>
        <fullName evidence="4">DNA-directed DNA polymerase</fullName>
    </submittedName>
</protein>
<feature type="compositionally biased region" description="Acidic residues" evidence="3">
    <location>
        <begin position="735"/>
        <end position="746"/>
    </location>
</feature>
<keyword evidence="4" id="KW-0808">Transferase</keyword>
<dbReference type="GO" id="GO:0000182">
    <property type="term" value="F:rDNA binding"/>
    <property type="evidence" value="ECO:0007669"/>
    <property type="project" value="TreeGrafter"/>
</dbReference>
<comment type="caution">
    <text evidence="4">The sequence shown here is derived from an EMBL/GenBank/DDBJ whole genome shotgun (WGS) entry which is preliminary data.</text>
</comment>
<dbReference type="PANTHER" id="PTHR13213:SF2">
    <property type="entry name" value="MYB-BINDING PROTEIN 1A"/>
    <property type="match status" value="1"/>
</dbReference>
<dbReference type="GO" id="GO:0005730">
    <property type="term" value="C:nucleolus"/>
    <property type="evidence" value="ECO:0007669"/>
    <property type="project" value="InterPro"/>
</dbReference>
<feature type="compositionally biased region" description="Acidic residues" evidence="3">
    <location>
        <begin position="753"/>
        <end position="781"/>
    </location>
</feature>
<feature type="region of interest" description="Disordered" evidence="3">
    <location>
        <begin position="729"/>
        <end position="848"/>
    </location>
</feature>
<keyword evidence="4" id="KW-0548">Nucleotidyltransferase</keyword>
<dbReference type="Pfam" id="PF04931">
    <property type="entry name" value="DNA_pol_phi"/>
    <property type="match status" value="1"/>
</dbReference>
<dbReference type="GO" id="GO:0006355">
    <property type="term" value="P:regulation of DNA-templated transcription"/>
    <property type="evidence" value="ECO:0007669"/>
    <property type="project" value="InterPro"/>
</dbReference>
<dbReference type="GO" id="GO:0003887">
    <property type="term" value="F:DNA-directed DNA polymerase activity"/>
    <property type="evidence" value="ECO:0007669"/>
    <property type="project" value="UniProtKB-KW"/>
</dbReference>
<evidence type="ECO:0000256" key="3">
    <source>
        <dbReference type="SAM" id="MobiDB-lite"/>
    </source>
</evidence>
<comment type="subcellular location">
    <subcellularLocation>
        <location evidence="1">Nucleus</location>
    </subcellularLocation>
</comment>
<evidence type="ECO:0000256" key="2">
    <source>
        <dbReference type="ARBA" id="ARBA00023242"/>
    </source>
</evidence>
<keyword evidence="4" id="KW-0239">DNA-directed DNA polymerase</keyword>
<dbReference type="InterPro" id="IPR007015">
    <property type="entry name" value="DNA_pol_V/MYBBP1A"/>
</dbReference>
<feature type="region of interest" description="Disordered" evidence="3">
    <location>
        <begin position="294"/>
        <end position="316"/>
    </location>
</feature>